<reference evidence="2" key="1">
    <citation type="submission" date="2020-03" db="EMBL/GenBank/DDBJ databases">
        <authorList>
            <person name="Weist P."/>
        </authorList>
    </citation>
    <scope>NUCLEOTIDE SEQUENCE</scope>
</reference>
<name>A0A9N7UMW3_PLEPL</name>
<dbReference type="Proteomes" id="UP001153269">
    <property type="component" value="Unassembled WGS sequence"/>
</dbReference>
<evidence type="ECO:0000313" key="2">
    <source>
        <dbReference type="EMBL" id="CAB1433152.1"/>
    </source>
</evidence>
<evidence type="ECO:0000313" key="3">
    <source>
        <dbReference type="Proteomes" id="UP001153269"/>
    </source>
</evidence>
<gene>
    <name evidence="2" type="ORF">PLEPLA_LOCUS21240</name>
</gene>
<dbReference type="EMBL" id="CADEAL010001526">
    <property type="protein sequence ID" value="CAB1433152.1"/>
    <property type="molecule type" value="Genomic_DNA"/>
</dbReference>
<proteinExistence type="predicted"/>
<keyword evidence="3" id="KW-1185">Reference proteome</keyword>
<comment type="caution">
    <text evidence="2">The sequence shown here is derived from an EMBL/GenBank/DDBJ whole genome shotgun (WGS) entry which is preliminary data.</text>
</comment>
<dbReference type="AlphaFoldDB" id="A0A9N7UMW3"/>
<sequence>MIWPRGKTLHCLLDTNPLLTSKHPEPRGLWTPAPPPPPPQQLLPLTTRCISVLPGFTQFFLWLRDRDTFSDLSESSTSPNAPGCEQISQEGGDTSQKRRVKSLGESSCWLQPGGERARLLVTVTGSTGFQFFALRPFRSCGFVFF</sequence>
<feature type="region of interest" description="Disordered" evidence="1">
    <location>
        <begin position="72"/>
        <end position="100"/>
    </location>
</feature>
<accession>A0A9N7UMW3</accession>
<protein>
    <submittedName>
        <fullName evidence="2">Uncharacterized protein</fullName>
    </submittedName>
</protein>
<organism evidence="2 3">
    <name type="scientific">Pleuronectes platessa</name>
    <name type="common">European plaice</name>
    <dbReference type="NCBI Taxonomy" id="8262"/>
    <lineage>
        <taxon>Eukaryota</taxon>
        <taxon>Metazoa</taxon>
        <taxon>Chordata</taxon>
        <taxon>Craniata</taxon>
        <taxon>Vertebrata</taxon>
        <taxon>Euteleostomi</taxon>
        <taxon>Actinopterygii</taxon>
        <taxon>Neopterygii</taxon>
        <taxon>Teleostei</taxon>
        <taxon>Neoteleostei</taxon>
        <taxon>Acanthomorphata</taxon>
        <taxon>Carangaria</taxon>
        <taxon>Pleuronectiformes</taxon>
        <taxon>Pleuronectoidei</taxon>
        <taxon>Pleuronectidae</taxon>
        <taxon>Pleuronectes</taxon>
    </lineage>
</organism>
<feature type="compositionally biased region" description="Polar residues" evidence="1">
    <location>
        <begin position="72"/>
        <end position="94"/>
    </location>
</feature>
<evidence type="ECO:0000256" key="1">
    <source>
        <dbReference type="SAM" id="MobiDB-lite"/>
    </source>
</evidence>